<dbReference type="Gene3D" id="1.20.1640.10">
    <property type="entry name" value="Multidrug efflux transporter AcrB transmembrane domain"/>
    <property type="match status" value="2"/>
</dbReference>
<feature type="transmembrane region" description="Helical" evidence="8">
    <location>
        <begin position="684"/>
        <end position="712"/>
    </location>
</feature>
<evidence type="ECO:0000256" key="4">
    <source>
        <dbReference type="ARBA" id="ARBA00022692"/>
    </source>
</evidence>
<evidence type="ECO:0000256" key="1">
    <source>
        <dbReference type="ARBA" id="ARBA00004651"/>
    </source>
</evidence>
<evidence type="ECO:0000256" key="8">
    <source>
        <dbReference type="SAM" id="Phobius"/>
    </source>
</evidence>
<evidence type="ECO:0000313" key="10">
    <source>
        <dbReference type="EMBL" id="MBN0045467.1"/>
    </source>
</evidence>
<comment type="subcellular location">
    <subcellularLocation>
        <location evidence="1">Cell membrane</location>
        <topology evidence="1">Multi-pass membrane protein</topology>
    </subcellularLocation>
</comment>
<proteinExistence type="inferred from homology"/>
<reference evidence="10 11" key="1">
    <citation type="submission" date="2021-02" db="EMBL/GenBank/DDBJ databases">
        <title>Whole genome sequencing of Streptomyces actuosus VRA1.</title>
        <authorList>
            <person name="Sen G."/>
            <person name="Sen A."/>
        </authorList>
    </citation>
    <scope>NUCLEOTIDE SEQUENCE [LARGE SCALE GENOMIC DNA]</scope>
    <source>
        <strain evidence="10 11">VRA1</strain>
    </source>
</reference>
<dbReference type="RefSeq" id="WP_205383669.1">
    <property type="nucleotide sequence ID" value="NZ_JAFFZS010000010.1"/>
</dbReference>
<sequence>MGLTDRTSAPPTKDSGPPGRGLLHRVGVGCARHPWRVICVWLLVLLAAVAADRAWGGAYADDFDLSGTPSQTGADLLNAHAAQGTRGVAAQIVVRSDDGALTAHRDELTATRERLAGLPDVVFAAGPLDTPGAVADDGRTGHYTVRFDRNPATFEKSYVDRVDEAVRDLRADDVTVAYGGPLGQLARPAAAEYTSEAIGIGTAVLVLLLGFGSVAAAGFPLLTAIVGLLAGLSALGLLAAQLSFAAASPTLATMMGLGVGLDYSLFLVTRHRKFLHTAESPAEAAGRTVSTSGRAVLVAALTVTAALAGLFASGVGFIGMLGLAAGTTVVVGALAALTLTPALLGLAGRRIDRWHVRTPVDEPDDDGDVWHRWAATVRRRPWTFLVLGLLVLGVLGVPVASLRLGHVDGGASPTSYTERRAYDLTTDAFGPGANGPLTLVVTLDKDRPTSADERTDLARHLYDALTGTPGVASATEPTPTPDDALLVSTVTPDTGPQDEATTDLVHRLEDDVLPDTLAPSNATGYLTGTTAAQQDFRDILADRLPQVIGLVVAAAFVLLLAVFRSPVIALKAAVLNLLSISASFGVLVAVFQWGWGASLLGIDETVPVESYVPMMMFAIVFGLSMDYEIFLLSRVREAWLETRDNHRSVAVGLAGTARVITCAALIMTSVFLAFLLSTNVVIKMLALGLGVSVVLDATVVRLLLVPAAMYLLGQANWWMPRRLDRLLPRLEPEGPTASPAPEQKAAPSPAEPR</sequence>
<dbReference type="InterPro" id="IPR004869">
    <property type="entry name" value="MMPL_dom"/>
</dbReference>
<dbReference type="Proteomes" id="UP000788262">
    <property type="component" value="Unassembled WGS sequence"/>
</dbReference>
<evidence type="ECO:0000256" key="6">
    <source>
        <dbReference type="ARBA" id="ARBA00023136"/>
    </source>
</evidence>
<dbReference type="PANTHER" id="PTHR33406">
    <property type="entry name" value="MEMBRANE PROTEIN MJ1562-RELATED"/>
    <property type="match status" value="1"/>
</dbReference>
<evidence type="ECO:0000259" key="9">
    <source>
        <dbReference type="PROSITE" id="PS50156"/>
    </source>
</evidence>
<evidence type="ECO:0000313" key="11">
    <source>
        <dbReference type="Proteomes" id="UP000788262"/>
    </source>
</evidence>
<evidence type="ECO:0000256" key="3">
    <source>
        <dbReference type="ARBA" id="ARBA00022475"/>
    </source>
</evidence>
<feature type="region of interest" description="Disordered" evidence="7">
    <location>
        <begin position="729"/>
        <end position="753"/>
    </location>
</feature>
<feature type="transmembrane region" description="Helical" evidence="8">
    <location>
        <begin position="197"/>
        <end position="217"/>
    </location>
</feature>
<evidence type="ECO:0000256" key="7">
    <source>
        <dbReference type="SAM" id="MobiDB-lite"/>
    </source>
</evidence>
<feature type="transmembrane region" description="Helical" evidence="8">
    <location>
        <begin position="295"/>
        <end position="318"/>
    </location>
</feature>
<feature type="transmembrane region" description="Helical" evidence="8">
    <location>
        <begin position="382"/>
        <end position="402"/>
    </location>
</feature>
<dbReference type="PANTHER" id="PTHR33406:SF11">
    <property type="entry name" value="MEMBRANE PROTEIN SCO6666-RELATED"/>
    <property type="match status" value="1"/>
</dbReference>
<gene>
    <name evidence="10" type="ORF">JS756_15370</name>
</gene>
<feature type="domain" description="SSD" evidence="9">
    <location>
        <begin position="221"/>
        <end position="346"/>
    </location>
</feature>
<dbReference type="SUPFAM" id="SSF82866">
    <property type="entry name" value="Multidrug efflux transporter AcrB transmembrane domain"/>
    <property type="match status" value="2"/>
</dbReference>
<feature type="transmembrane region" description="Helical" evidence="8">
    <location>
        <begin position="615"/>
        <end position="635"/>
    </location>
</feature>
<feature type="compositionally biased region" description="Polar residues" evidence="7">
    <location>
        <begin position="1"/>
        <end position="10"/>
    </location>
</feature>
<feature type="transmembrane region" description="Helical" evidence="8">
    <location>
        <begin position="250"/>
        <end position="268"/>
    </location>
</feature>
<keyword evidence="6 8" id="KW-0472">Membrane</keyword>
<feature type="transmembrane region" description="Helical" evidence="8">
    <location>
        <begin position="544"/>
        <end position="563"/>
    </location>
</feature>
<accession>A0ABS2VQT3</accession>
<keyword evidence="5 8" id="KW-1133">Transmembrane helix</keyword>
<dbReference type="Pfam" id="PF03176">
    <property type="entry name" value="MMPL"/>
    <property type="match status" value="2"/>
</dbReference>
<organism evidence="10 11">
    <name type="scientific">Streptomyces actuosus</name>
    <dbReference type="NCBI Taxonomy" id="1885"/>
    <lineage>
        <taxon>Bacteria</taxon>
        <taxon>Bacillati</taxon>
        <taxon>Actinomycetota</taxon>
        <taxon>Actinomycetes</taxon>
        <taxon>Kitasatosporales</taxon>
        <taxon>Streptomycetaceae</taxon>
        <taxon>Streptomyces</taxon>
    </lineage>
</organism>
<feature type="transmembrane region" description="Helical" evidence="8">
    <location>
        <begin position="224"/>
        <end position="244"/>
    </location>
</feature>
<keyword evidence="3" id="KW-1003">Cell membrane</keyword>
<keyword evidence="11" id="KW-1185">Reference proteome</keyword>
<comment type="caution">
    <text evidence="10">The sequence shown here is derived from an EMBL/GenBank/DDBJ whole genome shotgun (WGS) entry which is preliminary data.</text>
</comment>
<feature type="region of interest" description="Disordered" evidence="7">
    <location>
        <begin position="1"/>
        <end position="20"/>
    </location>
</feature>
<comment type="similarity">
    <text evidence="2">Belongs to the resistance-nodulation-cell division (RND) (TC 2.A.6) family. MmpL subfamily.</text>
</comment>
<feature type="transmembrane region" description="Helical" evidence="8">
    <location>
        <begin position="575"/>
        <end position="595"/>
    </location>
</feature>
<dbReference type="InterPro" id="IPR000731">
    <property type="entry name" value="SSD"/>
</dbReference>
<dbReference type="PROSITE" id="PS50156">
    <property type="entry name" value="SSD"/>
    <property type="match status" value="1"/>
</dbReference>
<name>A0ABS2VQT3_STRAS</name>
<dbReference type="InterPro" id="IPR050545">
    <property type="entry name" value="Mycobact_MmpL"/>
</dbReference>
<keyword evidence="4 8" id="KW-0812">Transmembrane</keyword>
<evidence type="ECO:0000256" key="2">
    <source>
        <dbReference type="ARBA" id="ARBA00010157"/>
    </source>
</evidence>
<evidence type="ECO:0000256" key="5">
    <source>
        <dbReference type="ARBA" id="ARBA00022989"/>
    </source>
</evidence>
<protein>
    <submittedName>
        <fullName evidence="10">MMPL family transporter</fullName>
    </submittedName>
</protein>
<feature type="transmembrane region" description="Helical" evidence="8">
    <location>
        <begin position="656"/>
        <end position="678"/>
    </location>
</feature>
<feature type="transmembrane region" description="Helical" evidence="8">
    <location>
        <begin position="324"/>
        <end position="347"/>
    </location>
</feature>
<dbReference type="EMBL" id="JAFFZS010000010">
    <property type="protein sequence ID" value="MBN0045467.1"/>
    <property type="molecule type" value="Genomic_DNA"/>
</dbReference>